<dbReference type="EMBL" id="KZ613517">
    <property type="protein sequence ID" value="PMD14921.1"/>
    <property type="molecule type" value="Genomic_DNA"/>
</dbReference>
<feature type="non-terminal residue" evidence="2">
    <location>
        <position position="1"/>
    </location>
</feature>
<dbReference type="AlphaFoldDB" id="A0A2J6PLL0"/>
<feature type="non-terminal residue" evidence="2">
    <location>
        <position position="130"/>
    </location>
</feature>
<dbReference type="PANTHER" id="PTHR33112">
    <property type="entry name" value="DOMAIN PROTEIN, PUTATIVE-RELATED"/>
    <property type="match status" value="1"/>
</dbReference>
<feature type="domain" description="Heterokaryon incompatibility" evidence="1">
    <location>
        <begin position="1"/>
        <end position="111"/>
    </location>
</feature>
<dbReference type="InterPro" id="IPR010730">
    <property type="entry name" value="HET"/>
</dbReference>
<sequence>PQTIFDSIEVVKQLGIKHLWVDSICIDQSVHGEKMAQIQIMDKIYECAFATIIAMSGSNANCGLPGLGGPGKRTQQIYAEFGENLVVEELPRLDEIVDQSPWASRAWTYQEGLLSRRRIFFTEHQLYFVC</sequence>
<evidence type="ECO:0000313" key="2">
    <source>
        <dbReference type="EMBL" id="PMD14921.1"/>
    </source>
</evidence>
<gene>
    <name evidence="2" type="ORF">NA56DRAFT_531496</name>
</gene>
<accession>A0A2J6PLL0</accession>
<dbReference type="Proteomes" id="UP000235672">
    <property type="component" value="Unassembled WGS sequence"/>
</dbReference>
<evidence type="ECO:0000313" key="3">
    <source>
        <dbReference type="Proteomes" id="UP000235672"/>
    </source>
</evidence>
<dbReference type="PANTHER" id="PTHR33112:SF12">
    <property type="entry name" value="HETEROKARYON INCOMPATIBILITY DOMAIN-CONTAINING PROTEIN"/>
    <property type="match status" value="1"/>
</dbReference>
<evidence type="ECO:0000259" key="1">
    <source>
        <dbReference type="Pfam" id="PF06985"/>
    </source>
</evidence>
<organism evidence="2 3">
    <name type="scientific">Hyaloscypha hepaticicola</name>
    <dbReference type="NCBI Taxonomy" id="2082293"/>
    <lineage>
        <taxon>Eukaryota</taxon>
        <taxon>Fungi</taxon>
        <taxon>Dikarya</taxon>
        <taxon>Ascomycota</taxon>
        <taxon>Pezizomycotina</taxon>
        <taxon>Leotiomycetes</taxon>
        <taxon>Helotiales</taxon>
        <taxon>Hyaloscyphaceae</taxon>
        <taxon>Hyaloscypha</taxon>
    </lineage>
</organism>
<reference evidence="2 3" key="1">
    <citation type="submission" date="2016-05" db="EMBL/GenBank/DDBJ databases">
        <title>A degradative enzymes factory behind the ericoid mycorrhizal symbiosis.</title>
        <authorList>
            <consortium name="DOE Joint Genome Institute"/>
            <person name="Martino E."/>
            <person name="Morin E."/>
            <person name="Grelet G."/>
            <person name="Kuo A."/>
            <person name="Kohler A."/>
            <person name="Daghino S."/>
            <person name="Barry K."/>
            <person name="Choi C."/>
            <person name="Cichocki N."/>
            <person name="Clum A."/>
            <person name="Copeland A."/>
            <person name="Hainaut M."/>
            <person name="Haridas S."/>
            <person name="Labutti K."/>
            <person name="Lindquist E."/>
            <person name="Lipzen A."/>
            <person name="Khouja H.-R."/>
            <person name="Murat C."/>
            <person name="Ohm R."/>
            <person name="Olson A."/>
            <person name="Spatafora J."/>
            <person name="Veneault-Fourrey C."/>
            <person name="Henrissat B."/>
            <person name="Grigoriev I."/>
            <person name="Martin F."/>
            <person name="Perotto S."/>
        </authorList>
    </citation>
    <scope>NUCLEOTIDE SEQUENCE [LARGE SCALE GENOMIC DNA]</scope>
    <source>
        <strain evidence="2 3">UAMH 7357</strain>
    </source>
</reference>
<keyword evidence="3" id="KW-1185">Reference proteome</keyword>
<proteinExistence type="predicted"/>
<protein>
    <recommendedName>
        <fullName evidence="1">Heterokaryon incompatibility domain-containing protein</fullName>
    </recommendedName>
</protein>
<name>A0A2J6PLL0_9HELO</name>
<dbReference type="Pfam" id="PF06985">
    <property type="entry name" value="HET"/>
    <property type="match status" value="1"/>
</dbReference>
<dbReference type="STRING" id="1745343.A0A2J6PLL0"/>
<dbReference type="OrthoDB" id="5428863at2759"/>